<evidence type="ECO:0000259" key="6">
    <source>
        <dbReference type="Pfam" id="PF00881"/>
    </source>
</evidence>
<evidence type="ECO:0000256" key="2">
    <source>
        <dbReference type="ARBA" id="ARBA00022630"/>
    </source>
</evidence>
<dbReference type="PIRSF" id="PIRSF005426">
    <property type="entry name" value="Frp"/>
    <property type="match status" value="1"/>
</dbReference>
<dbReference type="Pfam" id="PF00881">
    <property type="entry name" value="Nitroreductase"/>
    <property type="match status" value="1"/>
</dbReference>
<dbReference type="EMBL" id="JBEPMK010000004">
    <property type="protein sequence ID" value="MET3644571.1"/>
    <property type="molecule type" value="Genomic_DNA"/>
</dbReference>
<accession>A0ABV2JKW8</accession>
<evidence type="ECO:0000256" key="3">
    <source>
        <dbReference type="ARBA" id="ARBA00022643"/>
    </source>
</evidence>
<gene>
    <name evidence="7" type="ORF">ABID27_001198</name>
</gene>
<dbReference type="RefSeq" id="WP_354280949.1">
    <property type="nucleotide sequence ID" value="NZ_JBEPMK010000004.1"/>
</dbReference>
<evidence type="ECO:0000313" key="8">
    <source>
        <dbReference type="Proteomes" id="UP001549055"/>
    </source>
</evidence>
<keyword evidence="8" id="KW-1185">Reference proteome</keyword>
<keyword evidence="3 5" id="KW-0288">FMN</keyword>
<evidence type="ECO:0000256" key="4">
    <source>
        <dbReference type="ARBA" id="ARBA00023002"/>
    </source>
</evidence>
<feature type="domain" description="Nitroreductase" evidence="6">
    <location>
        <begin position="9"/>
        <end position="161"/>
    </location>
</feature>
<dbReference type="InterPro" id="IPR016446">
    <property type="entry name" value="Flavin_OxRdtase_Frp"/>
</dbReference>
<proteinExistence type="inferred from homology"/>
<dbReference type="CDD" id="cd02146">
    <property type="entry name" value="NfsA-like"/>
    <property type="match status" value="1"/>
</dbReference>
<dbReference type="SUPFAM" id="SSF55469">
    <property type="entry name" value="FMN-dependent nitroreductase-like"/>
    <property type="match status" value="1"/>
</dbReference>
<comment type="similarity">
    <text evidence="1 5">Belongs to the flavin oxidoreductase frp family.</text>
</comment>
<dbReference type="InterPro" id="IPR029479">
    <property type="entry name" value="Nitroreductase"/>
</dbReference>
<reference evidence="7 8" key="1">
    <citation type="submission" date="2024-06" db="EMBL/GenBank/DDBJ databases">
        <title>Genomic Encyclopedia of Type Strains, Phase IV (KMG-IV): sequencing the most valuable type-strain genomes for metagenomic binning, comparative biology and taxonomic classification.</title>
        <authorList>
            <person name="Goeker M."/>
        </authorList>
    </citation>
    <scope>NUCLEOTIDE SEQUENCE [LARGE SCALE GENOMIC DNA]</scope>
    <source>
        <strain evidence="7 8">DSM 15349</strain>
    </source>
</reference>
<sequence length="238" mass="26742">MTETIDLMKKHVSVRSFTDQKIPDQDLKAILEAGQAASSWKNFQSYSIVKVQSDTQKQAIYAAQPQPWILKCDTFLIFIGDLNRAEKATRLHAENFHADGADNLLVTSVDAALAGQNVLLAAESMGYGGVFIGMIRQNADEIAKILQLPDYTYPVFGIALGVPKKLNEVKPRLPQEVLVFEEFYQEQDAQVIKDFDQVMTDYAGARQTELWSERVAMQFGQPEHPMTAAFLKEQKLLK</sequence>
<dbReference type="PANTHER" id="PTHR43425">
    <property type="entry name" value="OXYGEN-INSENSITIVE NADPH NITROREDUCTASE"/>
    <property type="match status" value="1"/>
</dbReference>
<keyword evidence="5" id="KW-0521">NADP</keyword>
<keyword evidence="4 5" id="KW-0560">Oxidoreductase</keyword>
<dbReference type="InterPro" id="IPR000415">
    <property type="entry name" value="Nitroreductase-like"/>
</dbReference>
<organism evidence="7 8">
    <name type="scientific">Streptococcus gallinaceus</name>
    <dbReference type="NCBI Taxonomy" id="165758"/>
    <lineage>
        <taxon>Bacteria</taxon>
        <taxon>Bacillati</taxon>
        <taxon>Bacillota</taxon>
        <taxon>Bacilli</taxon>
        <taxon>Lactobacillales</taxon>
        <taxon>Streptococcaceae</taxon>
        <taxon>Streptococcus</taxon>
    </lineage>
</organism>
<comment type="caution">
    <text evidence="7">The sequence shown here is derived from an EMBL/GenBank/DDBJ whole genome shotgun (WGS) entry which is preliminary data.</text>
</comment>
<evidence type="ECO:0000256" key="1">
    <source>
        <dbReference type="ARBA" id="ARBA00008366"/>
    </source>
</evidence>
<dbReference type="Proteomes" id="UP001549055">
    <property type="component" value="Unassembled WGS sequence"/>
</dbReference>
<dbReference type="Gene3D" id="3.40.109.10">
    <property type="entry name" value="NADH Oxidase"/>
    <property type="match status" value="1"/>
</dbReference>
<evidence type="ECO:0000313" key="7">
    <source>
        <dbReference type="EMBL" id="MET3644571.1"/>
    </source>
</evidence>
<evidence type="ECO:0000256" key="5">
    <source>
        <dbReference type="PIRNR" id="PIRNR005426"/>
    </source>
</evidence>
<dbReference type="PANTHER" id="PTHR43425:SF2">
    <property type="entry name" value="OXYGEN-INSENSITIVE NADPH NITROREDUCTASE"/>
    <property type="match status" value="1"/>
</dbReference>
<name>A0ABV2JKW8_9STRE</name>
<protein>
    <submittedName>
        <fullName evidence="7">Nitroreductase</fullName>
    </submittedName>
</protein>
<keyword evidence="2 5" id="KW-0285">Flavoprotein</keyword>